<name>A0AAD8FJV6_BIOPF</name>
<dbReference type="EMBL" id="JASAOG010000011">
    <property type="protein sequence ID" value="KAK0066156.1"/>
    <property type="molecule type" value="Genomic_DNA"/>
</dbReference>
<proteinExistence type="predicted"/>
<dbReference type="Proteomes" id="UP001233172">
    <property type="component" value="Unassembled WGS sequence"/>
</dbReference>
<feature type="non-terminal residue" evidence="1">
    <location>
        <position position="72"/>
    </location>
</feature>
<keyword evidence="2" id="KW-1185">Reference proteome</keyword>
<gene>
    <name evidence="1" type="ORF">Bpfe_004277</name>
</gene>
<protein>
    <submittedName>
        <fullName evidence="1">Girdin-like isoform X1</fullName>
    </submittedName>
</protein>
<accession>A0AAD8FJV6</accession>
<reference evidence="1" key="2">
    <citation type="submission" date="2023-04" db="EMBL/GenBank/DDBJ databases">
        <authorList>
            <person name="Bu L."/>
            <person name="Lu L."/>
            <person name="Laidemitt M.R."/>
            <person name="Zhang S.M."/>
            <person name="Mutuku M."/>
            <person name="Mkoji G."/>
            <person name="Steinauer M."/>
            <person name="Loker E.S."/>
        </authorList>
    </citation>
    <scope>NUCLEOTIDE SEQUENCE</scope>
    <source>
        <strain evidence="1">KasaAsao</strain>
        <tissue evidence="1">Whole Snail</tissue>
    </source>
</reference>
<dbReference type="AlphaFoldDB" id="A0AAD8FJV6"/>
<comment type="caution">
    <text evidence="1">The sequence shown here is derived from an EMBL/GenBank/DDBJ whole genome shotgun (WGS) entry which is preliminary data.</text>
</comment>
<reference evidence="1" key="1">
    <citation type="journal article" date="2023" name="PLoS Negl. Trop. Dis.">
        <title>A genome sequence for Biomphalaria pfeifferi, the major vector snail for the human-infecting parasite Schistosoma mansoni.</title>
        <authorList>
            <person name="Bu L."/>
            <person name="Lu L."/>
            <person name="Laidemitt M.R."/>
            <person name="Zhang S.M."/>
            <person name="Mutuku M."/>
            <person name="Mkoji G."/>
            <person name="Steinauer M."/>
            <person name="Loker E.S."/>
        </authorList>
    </citation>
    <scope>NUCLEOTIDE SEQUENCE</scope>
    <source>
        <strain evidence="1">KasaAsao</strain>
    </source>
</reference>
<organism evidence="1 2">
    <name type="scientific">Biomphalaria pfeifferi</name>
    <name type="common">Bloodfluke planorb</name>
    <name type="synonym">Freshwater snail</name>
    <dbReference type="NCBI Taxonomy" id="112525"/>
    <lineage>
        <taxon>Eukaryota</taxon>
        <taxon>Metazoa</taxon>
        <taxon>Spiralia</taxon>
        <taxon>Lophotrochozoa</taxon>
        <taxon>Mollusca</taxon>
        <taxon>Gastropoda</taxon>
        <taxon>Heterobranchia</taxon>
        <taxon>Euthyneura</taxon>
        <taxon>Panpulmonata</taxon>
        <taxon>Hygrophila</taxon>
        <taxon>Lymnaeoidea</taxon>
        <taxon>Planorbidae</taxon>
        <taxon>Biomphalaria</taxon>
    </lineage>
</organism>
<feature type="non-terminal residue" evidence="1">
    <location>
        <position position="1"/>
    </location>
</feature>
<evidence type="ECO:0000313" key="1">
    <source>
        <dbReference type="EMBL" id="KAK0066156.1"/>
    </source>
</evidence>
<sequence length="72" mass="8412">EALDSMDKSHELVEKHWANAELRRAEVSKVSARCSELRGQNTKLTIELRSLQSKLNIEAKKFTSEEQLWKER</sequence>
<evidence type="ECO:0000313" key="2">
    <source>
        <dbReference type="Proteomes" id="UP001233172"/>
    </source>
</evidence>